<sequence length="361" mass="41684">MLKRYLIREILSNFLVALFVVLFLLFLTRIMDFGPELFQKGGTFSDLISFSGYLLFFLLPFALPLAALTGTLLAFMRLAHDQEILAFSALGVSPRKLLIPVTYFSLVIFLIILVLNLVFLPVAKRHMRDTLFGVFKRRLEKGLPEKTPVDWFPGLLLYAHKVKKGFRFKDFYLFEESGNQKVGFVYAEKGELRIKRGEIELRLEKGEGHFLSKDLSEAENFYFGTYIYRIPMERLIKKREFKRGELDLGALLKKARDPKLPLRKRRKYLAEFYQRLFYPFSALILPLLGLPLGARLRASGRGLALAAGLLLYLLYYLLFSFGTTLAEGGKLPPFLALAWPNLFFLGLALFLFRDFEKREGR</sequence>
<evidence type="ECO:0000256" key="6">
    <source>
        <dbReference type="SAM" id="Phobius"/>
    </source>
</evidence>
<accession>A0A179D4T9</accession>
<keyword evidence="3 6" id="KW-0812">Transmembrane</keyword>
<feature type="transmembrane region" description="Helical" evidence="6">
    <location>
        <begin position="97"/>
        <end position="119"/>
    </location>
</feature>
<gene>
    <name evidence="7" type="ORF">TDIS_1391</name>
</gene>
<dbReference type="AlphaFoldDB" id="A0A179D4T9"/>
<dbReference type="InterPro" id="IPR005495">
    <property type="entry name" value="LptG/LptF_permease"/>
</dbReference>
<dbReference type="PANTHER" id="PTHR33529">
    <property type="entry name" value="SLR0882 PROTEIN-RELATED"/>
    <property type="match status" value="1"/>
</dbReference>
<comment type="subcellular location">
    <subcellularLocation>
        <location evidence="1">Cell membrane</location>
        <topology evidence="1">Multi-pass membrane protein</topology>
    </subcellularLocation>
</comment>
<feature type="transmembrane region" description="Helical" evidence="6">
    <location>
        <begin position="303"/>
        <end position="322"/>
    </location>
</feature>
<keyword evidence="4 6" id="KW-1133">Transmembrane helix</keyword>
<keyword evidence="2" id="KW-1003">Cell membrane</keyword>
<evidence type="ECO:0000313" key="7">
    <source>
        <dbReference type="EMBL" id="OAQ20482.1"/>
    </source>
</evidence>
<evidence type="ECO:0000256" key="2">
    <source>
        <dbReference type="ARBA" id="ARBA00022475"/>
    </source>
</evidence>
<evidence type="ECO:0000256" key="4">
    <source>
        <dbReference type="ARBA" id="ARBA00022989"/>
    </source>
</evidence>
<evidence type="ECO:0000256" key="3">
    <source>
        <dbReference type="ARBA" id="ARBA00022692"/>
    </source>
</evidence>
<feature type="transmembrane region" description="Helical" evidence="6">
    <location>
        <begin position="12"/>
        <end position="30"/>
    </location>
</feature>
<comment type="caution">
    <text evidence="7">The sequence shown here is derived from an EMBL/GenBank/DDBJ whole genome shotgun (WGS) entry which is preliminary data.</text>
</comment>
<dbReference type="RefSeq" id="WP_068670689.1">
    <property type="nucleotide sequence ID" value="NZ_LWLG01000010.1"/>
</dbReference>
<protein>
    <submittedName>
        <fullName evidence="7">Putative membrane protein</fullName>
    </submittedName>
</protein>
<organism evidence="7 8">
    <name type="scientific">Thermosulfurimonas dismutans</name>
    <dbReference type="NCBI Taxonomy" id="999894"/>
    <lineage>
        <taxon>Bacteria</taxon>
        <taxon>Pseudomonadati</taxon>
        <taxon>Thermodesulfobacteriota</taxon>
        <taxon>Thermodesulfobacteria</taxon>
        <taxon>Thermodesulfobacteriales</taxon>
        <taxon>Thermodesulfobacteriaceae</taxon>
        <taxon>Thermosulfurimonas</taxon>
    </lineage>
</organism>
<feature type="transmembrane region" description="Helical" evidence="6">
    <location>
        <begin position="334"/>
        <end position="352"/>
    </location>
</feature>
<feature type="transmembrane region" description="Helical" evidence="6">
    <location>
        <begin position="50"/>
        <end position="76"/>
    </location>
</feature>
<reference evidence="7 8" key="1">
    <citation type="submission" date="2016-04" db="EMBL/GenBank/DDBJ databases">
        <title>Genome analysis of Thermosulfurimonas dismutans, the first thermophilic sulfur-disproportionating bacterium of the phylum Thermodesulfobacteria.</title>
        <authorList>
            <person name="Mardanov A.V."/>
            <person name="Beletsky A.V."/>
            <person name="Kadnikov V.V."/>
            <person name="Slobodkin A.I."/>
            <person name="Ravin N.V."/>
        </authorList>
    </citation>
    <scope>NUCLEOTIDE SEQUENCE [LARGE SCALE GENOMIC DNA]</scope>
    <source>
        <strain evidence="7 8">S95</strain>
    </source>
</reference>
<dbReference type="Proteomes" id="UP000078390">
    <property type="component" value="Unassembled WGS sequence"/>
</dbReference>
<evidence type="ECO:0000256" key="5">
    <source>
        <dbReference type="ARBA" id="ARBA00023136"/>
    </source>
</evidence>
<dbReference type="PANTHER" id="PTHR33529:SF6">
    <property type="entry name" value="YJGP_YJGQ FAMILY PERMEASE"/>
    <property type="match status" value="1"/>
</dbReference>
<dbReference type="GO" id="GO:0015920">
    <property type="term" value="P:lipopolysaccharide transport"/>
    <property type="evidence" value="ECO:0007669"/>
    <property type="project" value="TreeGrafter"/>
</dbReference>
<dbReference type="OrthoDB" id="9792188at2"/>
<evidence type="ECO:0000256" key="1">
    <source>
        <dbReference type="ARBA" id="ARBA00004651"/>
    </source>
</evidence>
<feature type="transmembrane region" description="Helical" evidence="6">
    <location>
        <begin position="276"/>
        <end position="296"/>
    </location>
</feature>
<dbReference type="Pfam" id="PF03739">
    <property type="entry name" value="LptF_LptG"/>
    <property type="match status" value="1"/>
</dbReference>
<dbReference type="EMBL" id="LWLG01000010">
    <property type="protein sequence ID" value="OAQ20482.1"/>
    <property type="molecule type" value="Genomic_DNA"/>
</dbReference>
<proteinExistence type="predicted"/>
<evidence type="ECO:0000313" key="8">
    <source>
        <dbReference type="Proteomes" id="UP000078390"/>
    </source>
</evidence>
<dbReference type="GO" id="GO:0043190">
    <property type="term" value="C:ATP-binding cassette (ABC) transporter complex"/>
    <property type="evidence" value="ECO:0007669"/>
    <property type="project" value="TreeGrafter"/>
</dbReference>
<keyword evidence="5 6" id="KW-0472">Membrane</keyword>
<name>A0A179D4T9_9BACT</name>
<keyword evidence="8" id="KW-1185">Reference proteome</keyword>
<dbReference type="STRING" id="999894.TDIS_1391"/>